<gene>
    <name evidence="4" type="ORF">B0T24DRAFT_557363</name>
</gene>
<dbReference type="SUPFAM" id="SSF51735">
    <property type="entry name" value="NAD(P)-binding Rossmann-fold domains"/>
    <property type="match status" value="1"/>
</dbReference>
<reference evidence="4" key="2">
    <citation type="submission" date="2023-06" db="EMBL/GenBank/DDBJ databases">
        <authorList>
            <consortium name="Lawrence Berkeley National Laboratory"/>
            <person name="Haridas S."/>
            <person name="Hensen N."/>
            <person name="Bonometti L."/>
            <person name="Westerberg I."/>
            <person name="Brannstrom I.O."/>
            <person name="Guillou S."/>
            <person name="Cros-Aarteil S."/>
            <person name="Calhoun S."/>
            <person name="Kuo A."/>
            <person name="Mondo S."/>
            <person name="Pangilinan J."/>
            <person name="Riley R."/>
            <person name="Labutti K."/>
            <person name="Andreopoulos B."/>
            <person name="Lipzen A."/>
            <person name="Chen C."/>
            <person name="Yanf M."/>
            <person name="Daum C."/>
            <person name="Ng V."/>
            <person name="Clum A."/>
            <person name="Steindorff A."/>
            <person name="Ohm R."/>
            <person name="Martin F."/>
            <person name="Silar P."/>
            <person name="Natvig D."/>
            <person name="Lalanne C."/>
            <person name="Gautier V."/>
            <person name="Ament-Velasquez S.L."/>
            <person name="Kruys A."/>
            <person name="Hutchinson M.I."/>
            <person name="Powell A.J."/>
            <person name="Barry K."/>
            <person name="Miller A.N."/>
            <person name="Grigoriev I.V."/>
            <person name="Debuchy R."/>
            <person name="Gladieux P."/>
            <person name="Thoren M.H."/>
            <person name="Johannesson H."/>
        </authorList>
    </citation>
    <scope>NUCLEOTIDE SEQUENCE</scope>
    <source>
        <strain evidence="4">CBS 958.72</strain>
    </source>
</reference>
<dbReference type="InterPro" id="IPR013149">
    <property type="entry name" value="ADH-like_C"/>
</dbReference>
<dbReference type="GO" id="GO:0016651">
    <property type="term" value="F:oxidoreductase activity, acting on NAD(P)H"/>
    <property type="evidence" value="ECO:0007669"/>
    <property type="project" value="InterPro"/>
</dbReference>
<dbReference type="InterPro" id="IPR013154">
    <property type="entry name" value="ADH-like_N"/>
</dbReference>
<evidence type="ECO:0000313" key="5">
    <source>
        <dbReference type="Proteomes" id="UP001287356"/>
    </source>
</evidence>
<dbReference type="InterPro" id="IPR011032">
    <property type="entry name" value="GroES-like_sf"/>
</dbReference>
<name>A0AAE0N411_9PEZI</name>
<evidence type="ECO:0000259" key="3">
    <source>
        <dbReference type="SMART" id="SM00829"/>
    </source>
</evidence>
<dbReference type="Proteomes" id="UP001287356">
    <property type="component" value="Unassembled WGS sequence"/>
</dbReference>
<keyword evidence="2" id="KW-0560">Oxidoreductase</keyword>
<sequence length="345" mass="36053">MKAIKIVSKGKAEIQDVPVPALRDDYVLVKVKAVALNPTDWKHIDFAGPAGATSGCDFAGVVEEIGPKVTKAWKKGDRIAGFVHGGNQSQLEDGGFAEYLVAKGDLWLKIPDGVSDEDASTLGVGITTVGQALYRSLKLPLPGASTKADVPLLIYGASTATGTLAVQFARLSGCSNIVATSSPANFELIKSLGADAVFDYKDPECAAKIRAHTAAAPLGLALDCIGDQASTDVCAAALGPAGGVITSLTAQGKSAREDVTVQFTLGYAVIGEPFRLGPAMDVPAKPEEFEFGKKFWALAEKLLAEGRIRVHPVQVGEGGLEGVFEGLQAMREGKVSGKKLVYRID</sequence>
<proteinExistence type="inferred from homology"/>
<evidence type="ECO:0000256" key="2">
    <source>
        <dbReference type="ARBA" id="ARBA00023002"/>
    </source>
</evidence>
<dbReference type="PANTHER" id="PTHR45348">
    <property type="entry name" value="HYPOTHETICAL OXIDOREDUCTASE (EUROFUNG)"/>
    <property type="match status" value="1"/>
</dbReference>
<dbReference type="Pfam" id="PF08240">
    <property type="entry name" value="ADH_N"/>
    <property type="match status" value="1"/>
</dbReference>
<dbReference type="Gene3D" id="3.90.180.10">
    <property type="entry name" value="Medium-chain alcohol dehydrogenases, catalytic domain"/>
    <property type="match status" value="1"/>
</dbReference>
<dbReference type="PANTHER" id="PTHR45348:SF2">
    <property type="entry name" value="ZINC-TYPE ALCOHOL DEHYDROGENASE-LIKE PROTEIN C2E1P3.01"/>
    <property type="match status" value="1"/>
</dbReference>
<protein>
    <submittedName>
        <fullName evidence="4">Chaperonin 10-like protein</fullName>
    </submittedName>
</protein>
<dbReference type="InterPro" id="IPR036291">
    <property type="entry name" value="NAD(P)-bd_dom_sf"/>
</dbReference>
<reference evidence="4" key="1">
    <citation type="journal article" date="2023" name="Mol. Phylogenet. Evol.">
        <title>Genome-scale phylogeny and comparative genomics of the fungal order Sordariales.</title>
        <authorList>
            <person name="Hensen N."/>
            <person name="Bonometti L."/>
            <person name="Westerberg I."/>
            <person name="Brannstrom I.O."/>
            <person name="Guillou S."/>
            <person name="Cros-Aarteil S."/>
            <person name="Calhoun S."/>
            <person name="Haridas S."/>
            <person name="Kuo A."/>
            <person name="Mondo S."/>
            <person name="Pangilinan J."/>
            <person name="Riley R."/>
            <person name="LaButti K."/>
            <person name="Andreopoulos B."/>
            <person name="Lipzen A."/>
            <person name="Chen C."/>
            <person name="Yan M."/>
            <person name="Daum C."/>
            <person name="Ng V."/>
            <person name="Clum A."/>
            <person name="Steindorff A."/>
            <person name="Ohm R.A."/>
            <person name="Martin F."/>
            <person name="Silar P."/>
            <person name="Natvig D.O."/>
            <person name="Lalanne C."/>
            <person name="Gautier V."/>
            <person name="Ament-Velasquez S.L."/>
            <person name="Kruys A."/>
            <person name="Hutchinson M.I."/>
            <person name="Powell A.J."/>
            <person name="Barry K."/>
            <person name="Miller A.N."/>
            <person name="Grigoriev I.V."/>
            <person name="Debuchy R."/>
            <person name="Gladieux P."/>
            <person name="Hiltunen Thoren M."/>
            <person name="Johannesson H."/>
        </authorList>
    </citation>
    <scope>NUCLEOTIDE SEQUENCE</scope>
    <source>
        <strain evidence="4">CBS 958.72</strain>
    </source>
</reference>
<comment type="caution">
    <text evidence="4">The sequence shown here is derived from an EMBL/GenBank/DDBJ whole genome shotgun (WGS) entry which is preliminary data.</text>
</comment>
<accession>A0AAE0N411</accession>
<organism evidence="4 5">
    <name type="scientific">Lasiosphaeria ovina</name>
    <dbReference type="NCBI Taxonomy" id="92902"/>
    <lineage>
        <taxon>Eukaryota</taxon>
        <taxon>Fungi</taxon>
        <taxon>Dikarya</taxon>
        <taxon>Ascomycota</taxon>
        <taxon>Pezizomycotina</taxon>
        <taxon>Sordariomycetes</taxon>
        <taxon>Sordariomycetidae</taxon>
        <taxon>Sordariales</taxon>
        <taxon>Lasiosphaeriaceae</taxon>
        <taxon>Lasiosphaeria</taxon>
    </lineage>
</organism>
<keyword evidence="5" id="KW-1185">Reference proteome</keyword>
<dbReference type="AlphaFoldDB" id="A0AAE0N411"/>
<dbReference type="SUPFAM" id="SSF50129">
    <property type="entry name" value="GroES-like"/>
    <property type="match status" value="1"/>
</dbReference>
<dbReference type="Pfam" id="PF00107">
    <property type="entry name" value="ADH_zinc_N"/>
    <property type="match status" value="1"/>
</dbReference>
<feature type="domain" description="Enoyl reductase (ER)" evidence="3">
    <location>
        <begin position="10"/>
        <end position="341"/>
    </location>
</feature>
<dbReference type="SMART" id="SM00829">
    <property type="entry name" value="PKS_ER"/>
    <property type="match status" value="1"/>
</dbReference>
<comment type="similarity">
    <text evidence="1">Belongs to the zinc-containing alcohol dehydrogenase family.</text>
</comment>
<dbReference type="CDD" id="cd08249">
    <property type="entry name" value="enoyl_reductase_like"/>
    <property type="match status" value="1"/>
</dbReference>
<dbReference type="InterPro" id="IPR047122">
    <property type="entry name" value="Trans-enoyl_RdTase-like"/>
</dbReference>
<dbReference type="EMBL" id="JAULSN010000006">
    <property type="protein sequence ID" value="KAK3369373.1"/>
    <property type="molecule type" value="Genomic_DNA"/>
</dbReference>
<dbReference type="Gene3D" id="3.40.50.720">
    <property type="entry name" value="NAD(P)-binding Rossmann-like Domain"/>
    <property type="match status" value="1"/>
</dbReference>
<evidence type="ECO:0000256" key="1">
    <source>
        <dbReference type="ARBA" id="ARBA00008072"/>
    </source>
</evidence>
<dbReference type="InterPro" id="IPR020843">
    <property type="entry name" value="ER"/>
</dbReference>
<evidence type="ECO:0000313" key="4">
    <source>
        <dbReference type="EMBL" id="KAK3369373.1"/>
    </source>
</evidence>